<organism evidence="1 2">
    <name type="scientific">Epicoccum nigrum</name>
    <name type="common">Soil fungus</name>
    <name type="synonym">Epicoccum purpurascens</name>
    <dbReference type="NCBI Taxonomy" id="105696"/>
    <lineage>
        <taxon>Eukaryota</taxon>
        <taxon>Fungi</taxon>
        <taxon>Dikarya</taxon>
        <taxon>Ascomycota</taxon>
        <taxon>Pezizomycotina</taxon>
        <taxon>Dothideomycetes</taxon>
        <taxon>Pleosporomycetidae</taxon>
        <taxon>Pleosporales</taxon>
        <taxon>Pleosporineae</taxon>
        <taxon>Didymellaceae</taxon>
        <taxon>Epicoccum</taxon>
    </lineage>
</organism>
<gene>
    <name evidence="1" type="ORF">B5807_01392</name>
</gene>
<dbReference type="Proteomes" id="UP000193240">
    <property type="component" value="Unassembled WGS sequence"/>
</dbReference>
<dbReference type="EMBL" id="KZ107838">
    <property type="protein sequence ID" value="OSS54211.1"/>
    <property type="molecule type" value="Genomic_DNA"/>
</dbReference>
<evidence type="ECO:0000313" key="1">
    <source>
        <dbReference type="EMBL" id="OSS54211.1"/>
    </source>
</evidence>
<reference evidence="1 2" key="1">
    <citation type="journal article" date="2017" name="Genome Announc.">
        <title>Genome sequence of the saprophytic ascomycete Epicoccum nigrum ICMP 19927 strain isolated from New Zealand.</title>
        <authorList>
            <person name="Fokin M."/>
            <person name="Fleetwood D."/>
            <person name="Weir B.S."/>
            <person name="Villas-Boas S.G."/>
        </authorList>
    </citation>
    <scope>NUCLEOTIDE SEQUENCE [LARGE SCALE GENOMIC DNA]</scope>
    <source>
        <strain evidence="1 2">ICMP 19927</strain>
    </source>
</reference>
<name>A0A1Y2ME23_EPING</name>
<evidence type="ECO:0000313" key="2">
    <source>
        <dbReference type="Proteomes" id="UP000193240"/>
    </source>
</evidence>
<protein>
    <submittedName>
        <fullName evidence="1">Uncharacterized protein</fullName>
    </submittedName>
</protein>
<keyword evidence="2" id="KW-1185">Reference proteome</keyword>
<dbReference type="InParanoid" id="A0A1Y2ME23"/>
<proteinExistence type="predicted"/>
<dbReference type="AlphaFoldDB" id="A0A1Y2ME23"/>
<sequence>MALMQRPTEILLSSAAGSNNAPRENGRACIPAAVCSYWLPGQSPPLTKACHSPPLWRQPSPPAPVRLDLTPALQRMGVGVGVAMGDTLPACLPMLPLPLPLPASAGSPPLLFTRAGACSTLDASRLELKERAMSLSLSLSEVNVNILSHRQCLCLCCPTPARANNGAGVAGRTNHGGAPLVSLEERGRPDGWVSVPISDPATSILDDLE</sequence>
<accession>A0A1Y2ME23</accession>